<evidence type="ECO:0000313" key="1">
    <source>
        <dbReference type="EMBL" id="CAI3974117.1"/>
    </source>
</evidence>
<protein>
    <submittedName>
        <fullName evidence="1">Uncharacterized protein</fullName>
    </submittedName>
</protein>
<accession>A0A9P1BIN5</accession>
<name>A0A9P1BIN5_9DINO</name>
<reference evidence="1" key="1">
    <citation type="submission" date="2022-10" db="EMBL/GenBank/DDBJ databases">
        <authorList>
            <person name="Chen Y."/>
            <person name="Dougan E. K."/>
            <person name="Chan C."/>
            <person name="Rhodes N."/>
            <person name="Thang M."/>
        </authorList>
    </citation>
    <scope>NUCLEOTIDE SEQUENCE</scope>
</reference>
<comment type="caution">
    <text evidence="1">The sequence shown here is derived from an EMBL/GenBank/DDBJ whole genome shotgun (WGS) entry which is preliminary data.</text>
</comment>
<gene>
    <name evidence="1" type="ORF">C1SCF055_LOCUS2548</name>
</gene>
<reference evidence="2 3" key="2">
    <citation type="submission" date="2024-05" db="EMBL/GenBank/DDBJ databases">
        <authorList>
            <person name="Chen Y."/>
            <person name="Shah S."/>
            <person name="Dougan E. K."/>
            <person name="Thang M."/>
            <person name="Chan C."/>
        </authorList>
    </citation>
    <scope>NUCLEOTIDE SEQUENCE [LARGE SCALE GENOMIC DNA]</scope>
</reference>
<dbReference type="EMBL" id="CAMXCT020000116">
    <property type="protein sequence ID" value="CAL1127492.1"/>
    <property type="molecule type" value="Genomic_DNA"/>
</dbReference>
<evidence type="ECO:0000313" key="3">
    <source>
        <dbReference type="Proteomes" id="UP001152797"/>
    </source>
</evidence>
<dbReference type="Proteomes" id="UP001152797">
    <property type="component" value="Unassembled WGS sequence"/>
</dbReference>
<proteinExistence type="predicted"/>
<keyword evidence="3" id="KW-1185">Reference proteome</keyword>
<dbReference type="EMBL" id="CAMXCT030000116">
    <property type="protein sequence ID" value="CAL4761429.1"/>
    <property type="molecule type" value="Genomic_DNA"/>
</dbReference>
<dbReference type="AlphaFoldDB" id="A0A9P1BIN5"/>
<dbReference type="EMBL" id="CAMXCT010000116">
    <property type="protein sequence ID" value="CAI3974117.1"/>
    <property type="molecule type" value="Genomic_DNA"/>
</dbReference>
<sequence length="109" mass="11537">MDHLWETRAELQEEAWNFLHGLEDEVPCTVETLQLYEDFLSQHGILAAGGALVTTSKALEEAETALRDAEPTLAGARSTGAAPQAAIAKPSMACAAAKGGKVSKVGTWK</sequence>
<organism evidence="1">
    <name type="scientific">Cladocopium goreaui</name>
    <dbReference type="NCBI Taxonomy" id="2562237"/>
    <lineage>
        <taxon>Eukaryota</taxon>
        <taxon>Sar</taxon>
        <taxon>Alveolata</taxon>
        <taxon>Dinophyceae</taxon>
        <taxon>Suessiales</taxon>
        <taxon>Symbiodiniaceae</taxon>
        <taxon>Cladocopium</taxon>
    </lineage>
</organism>
<evidence type="ECO:0000313" key="2">
    <source>
        <dbReference type="EMBL" id="CAL4761429.1"/>
    </source>
</evidence>
<dbReference type="OrthoDB" id="442798at2759"/>